<dbReference type="RefSeq" id="WP_172275278.1">
    <property type="nucleotide sequence ID" value="NZ_CASGMU010000003.1"/>
</dbReference>
<organism evidence="3 4">
    <name type="scientific">Xylanibacter muris</name>
    <dbReference type="NCBI Taxonomy" id="2736290"/>
    <lineage>
        <taxon>Bacteria</taxon>
        <taxon>Pseudomonadati</taxon>
        <taxon>Bacteroidota</taxon>
        <taxon>Bacteroidia</taxon>
        <taxon>Bacteroidales</taxon>
        <taxon>Prevotellaceae</taxon>
        <taxon>Xylanibacter</taxon>
    </lineage>
</organism>
<keyword evidence="4" id="KW-1185">Reference proteome</keyword>
<evidence type="ECO:0000313" key="4">
    <source>
        <dbReference type="Proteomes" id="UP000714420"/>
    </source>
</evidence>
<protein>
    <submittedName>
        <fullName evidence="3">DUF1648 domain-containing protein</fullName>
    </submittedName>
</protein>
<name>A0ABX2AL70_9BACT</name>
<dbReference type="InterPro" id="IPR012867">
    <property type="entry name" value="DUF1648"/>
</dbReference>
<feature type="domain" description="DUF1648" evidence="2">
    <location>
        <begin position="30"/>
        <end position="73"/>
    </location>
</feature>
<dbReference type="Proteomes" id="UP000714420">
    <property type="component" value="Unassembled WGS sequence"/>
</dbReference>
<gene>
    <name evidence="3" type="ORF">HPS56_06140</name>
</gene>
<dbReference type="EMBL" id="JABKKF010000004">
    <property type="protein sequence ID" value="NPD91936.1"/>
    <property type="molecule type" value="Genomic_DNA"/>
</dbReference>
<feature type="transmembrane region" description="Helical" evidence="1">
    <location>
        <begin position="111"/>
        <end position="131"/>
    </location>
</feature>
<evidence type="ECO:0000313" key="3">
    <source>
        <dbReference type="EMBL" id="NPD91936.1"/>
    </source>
</evidence>
<accession>A0ABX2AL70</accession>
<feature type="transmembrane region" description="Helical" evidence="1">
    <location>
        <begin position="69"/>
        <end position="90"/>
    </location>
</feature>
<evidence type="ECO:0000256" key="1">
    <source>
        <dbReference type="SAM" id="Phobius"/>
    </source>
</evidence>
<proteinExistence type="predicted"/>
<comment type="caution">
    <text evidence="3">The sequence shown here is derived from an EMBL/GenBank/DDBJ whole genome shotgun (WGS) entry which is preliminary data.</text>
</comment>
<feature type="transmembrane region" description="Helical" evidence="1">
    <location>
        <begin position="137"/>
        <end position="159"/>
    </location>
</feature>
<reference evidence="3 4" key="1">
    <citation type="submission" date="2020-05" db="EMBL/GenBank/DDBJ databases">
        <title>Distinct polysaccharide utilization as determinants for interspecies competition between intestinal Prevotella spp.</title>
        <authorList>
            <person name="Galvez E.J.C."/>
            <person name="Iljazovic A."/>
            <person name="Strowig T."/>
        </authorList>
    </citation>
    <scope>NUCLEOTIDE SEQUENCE [LARGE SCALE GENOMIC DNA]</scope>
    <source>
        <strain evidence="3 4">PMUR</strain>
    </source>
</reference>
<keyword evidence="1" id="KW-0812">Transmembrane</keyword>
<feature type="transmembrane region" description="Helical" evidence="1">
    <location>
        <begin position="21"/>
        <end position="43"/>
    </location>
</feature>
<keyword evidence="1" id="KW-1133">Transmembrane helix</keyword>
<keyword evidence="1" id="KW-0472">Membrane</keyword>
<dbReference type="Pfam" id="PF07853">
    <property type="entry name" value="DUF1648"/>
    <property type="match status" value="1"/>
</dbReference>
<evidence type="ECO:0000259" key="2">
    <source>
        <dbReference type="Pfam" id="PF07853"/>
    </source>
</evidence>
<sequence>MTTINPNNDRRDIKVYRTTEGTVFELMGAVIVIILWALTLWFYQTSPDKIPTHFDITGTPDAYGDKSSLILLALTGTAIVTVTLCTAYFPRLFNTPVKISNAVQYAIAIRMVRIISILCGVMFLMITVMSGCGNERMTGLCSKLLIAVLVLILLVTIYYTEKMRRAGKKHD</sequence>